<protein>
    <submittedName>
        <fullName evidence="3">Prepilin-type N-terminal cleavage/methylation domain-containing protein</fullName>
    </submittedName>
</protein>
<keyword evidence="2" id="KW-0812">Transmembrane</keyword>
<keyword evidence="2" id="KW-0472">Membrane</keyword>
<dbReference type="SUPFAM" id="SSF54523">
    <property type="entry name" value="Pili subunits"/>
    <property type="match status" value="1"/>
</dbReference>
<comment type="caution">
    <text evidence="3">The sequence shown here is derived from an EMBL/GenBank/DDBJ whole genome shotgun (WGS) entry which is preliminary data.</text>
</comment>
<organism evidence="3 4">
    <name type="scientific">Algisphaera agarilytica</name>
    <dbReference type="NCBI Taxonomy" id="1385975"/>
    <lineage>
        <taxon>Bacteria</taxon>
        <taxon>Pseudomonadati</taxon>
        <taxon>Planctomycetota</taxon>
        <taxon>Phycisphaerae</taxon>
        <taxon>Phycisphaerales</taxon>
        <taxon>Phycisphaeraceae</taxon>
        <taxon>Algisphaera</taxon>
    </lineage>
</organism>
<dbReference type="NCBIfam" id="TIGR02532">
    <property type="entry name" value="IV_pilin_GFxxxE"/>
    <property type="match status" value="1"/>
</dbReference>
<dbReference type="AlphaFoldDB" id="A0A7X0LM64"/>
<keyword evidence="1" id="KW-0488">Methylation</keyword>
<dbReference type="InterPro" id="IPR045584">
    <property type="entry name" value="Pilin-like"/>
</dbReference>
<dbReference type="Pfam" id="PF07963">
    <property type="entry name" value="N_methyl"/>
    <property type="match status" value="1"/>
</dbReference>
<dbReference type="PRINTS" id="PR00813">
    <property type="entry name" value="BCTERIALGSPG"/>
</dbReference>
<dbReference type="Gene3D" id="3.30.700.10">
    <property type="entry name" value="Glycoprotein, Type 4 Pilin"/>
    <property type="match status" value="1"/>
</dbReference>
<dbReference type="InterPro" id="IPR000983">
    <property type="entry name" value="Bac_GSPG_pilin"/>
</dbReference>
<dbReference type="PANTHER" id="PTHR30093">
    <property type="entry name" value="GENERAL SECRETION PATHWAY PROTEIN G"/>
    <property type="match status" value="1"/>
</dbReference>
<keyword evidence="4" id="KW-1185">Reference proteome</keyword>
<evidence type="ECO:0000313" key="4">
    <source>
        <dbReference type="Proteomes" id="UP000541810"/>
    </source>
</evidence>
<dbReference type="RefSeq" id="WP_184679093.1">
    <property type="nucleotide sequence ID" value="NZ_JACHGY010000001.1"/>
</dbReference>
<dbReference type="Proteomes" id="UP000541810">
    <property type="component" value="Unassembled WGS sequence"/>
</dbReference>
<evidence type="ECO:0000256" key="2">
    <source>
        <dbReference type="SAM" id="Phobius"/>
    </source>
</evidence>
<dbReference type="PANTHER" id="PTHR30093:SF2">
    <property type="entry name" value="TYPE II SECRETION SYSTEM PROTEIN H"/>
    <property type="match status" value="1"/>
</dbReference>
<evidence type="ECO:0000313" key="3">
    <source>
        <dbReference type="EMBL" id="MBB6431639.1"/>
    </source>
</evidence>
<name>A0A7X0LM64_9BACT</name>
<accession>A0A7X0LM64</accession>
<keyword evidence="2" id="KW-1133">Transmembrane helix</keyword>
<reference evidence="3 4" key="1">
    <citation type="submission" date="2020-08" db="EMBL/GenBank/DDBJ databases">
        <title>Genomic Encyclopedia of Type Strains, Phase IV (KMG-IV): sequencing the most valuable type-strain genomes for metagenomic binning, comparative biology and taxonomic classification.</title>
        <authorList>
            <person name="Goeker M."/>
        </authorList>
    </citation>
    <scope>NUCLEOTIDE SEQUENCE [LARGE SCALE GENOMIC DNA]</scope>
    <source>
        <strain evidence="3 4">DSM 103725</strain>
    </source>
</reference>
<dbReference type="GO" id="GO:0015627">
    <property type="term" value="C:type II protein secretion system complex"/>
    <property type="evidence" value="ECO:0007669"/>
    <property type="project" value="InterPro"/>
</dbReference>
<evidence type="ECO:0000256" key="1">
    <source>
        <dbReference type="ARBA" id="ARBA00022481"/>
    </source>
</evidence>
<dbReference type="InterPro" id="IPR012902">
    <property type="entry name" value="N_methyl_site"/>
</dbReference>
<gene>
    <name evidence="3" type="ORF">HNQ40_003445</name>
</gene>
<dbReference type="GO" id="GO:0015628">
    <property type="term" value="P:protein secretion by the type II secretion system"/>
    <property type="evidence" value="ECO:0007669"/>
    <property type="project" value="InterPro"/>
</dbReference>
<proteinExistence type="predicted"/>
<feature type="transmembrane region" description="Helical" evidence="2">
    <location>
        <begin position="12"/>
        <end position="31"/>
    </location>
</feature>
<dbReference type="EMBL" id="JACHGY010000001">
    <property type="protein sequence ID" value="MBB6431639.1"/>
    <property type="molecule type" value="Genomic_DNA"/>
</dbReference>
<sequence>MRYRTAFTLIELLVVISIIALLIGILLPVLGNARRTAQATKCLSNIRQIETANWLYVLDHDGLLLPTSHSGKSWIEHLRDQYSPELVMRSPLDTSPHFVGGTPTPSTGQYRETSYSLNLVLSPDGVDIGLPDAVASIDSVPQPANTIHTAITVFEGEFAASDHFHPHGWAHPSPDFSAALAANELETSAYGGEPETREAIGGYGYLDGHAATHPFQDNYTDAINHLFKPN</sequence>